<dbReference type="GO" id="GO:0015031">
    <property type="term" value="P:protein transport"/>
    <property type="evidence" value="ECO:0007669"/>
    <property type="project" value="UniProtKB-KW"/>
</dbReference>
<evidence type="ECO:0000256" key="9">
    <source>
        <dbReference type="ARBA" id="ARBA00023136"/>
    </source>
</evidence>
<keyword evidence="8 11" id="KW-1133">Transmembrane helix</keyword>
<evidence type="ECO:0000256" key="1">
    <source>
        <dbReference type="ARBA" id="ARBA00004383"/>
    </source>
</evidence>
<keyword evidence="14" id="KW-1185">Reference proteome</keyword>
<comment type="similarity">
    <text evidence="2">Belongs to the TonB family.</text>
</comment>
<dbReference type="SUPFAM" id="SSF74653">
    <property type="entry name" value="TolA/TonB C-terminal domain"/>
    <property type="match status" value="1"/>
</dbReference>
<dbReference type="Pfam" id="PF03544">
    <property type="entry name" value="TonB_C"/>
    <property type="match status" value="1"/>
</dbReference>
<accession>A0A2G8RJ03</accession>
<keyword evidence="6 11" id="KW-0812">Transmembrane</keyword>
<evidence type="ECO:0000259" key="12">
    <source>
        <dbReference type="PROSITE" id="PS52015"/>
    </source>
</evidence>
<evidence type="ECO:0000256" key="11">
    <source>
        <dbReference type="SAM" id="Phobius"/>
    </source>
</evidence>
<evidence type="ECO:0000313" key="14">
    <source>
        <dbReference type="Proteomes" id="UP000231259"/>
    </source>
</evidence>
<evidence type="ECO:0000256" key="4">
    <source>
        <dbReference type="ARBA" id="ARBA00022475"/>
    </source>
</evidence>
<feature type="transmembrane region" description="Helical" evidence="11">
    <location>
        <begin position="7"/>
        <end position="26"/>
    </location>
</feature>
<protein>
    <recommendedName>
        <fullName evidence="12">TonB C-terminal domain-containing protein</fullName>
    </recommendedName>
</protein>
<evidence type="ECO:0000256" key="7">
    <source>
        <dbReference type="ARBA" id="ARBA00022927"/>
    </source>
</evidence>
<evidence type="ECO:0000313" key="13">
    <source>
        <dbReference type="EMBL" id="PIL21381.1"/>
    </source>
</evidence>
<feature type="compositionally biased region" description="Basic and acidic residues" evidence="10">
    <location>
        <begin position="136"/>
        <end position="146"/>
    </location>
</feature>
<dbReference type="GO" id="GO:0055085">
    <property type="term" value="P:transmembrane transport"/>
    <property type="evidence" value="ECO:0007669"/>
    <property type="project" value="InterPro"/>
</dbReference>
<feature type="region of interest" description="Disordered" evidence="10">
    <location>
        <begin position="64"/>
        <end position="207"/>
    </location>
</feature>
<evidence type="ECO:0000256" key="8">
    <source>
        <dbReference type="ARBA" id="ARBA00022989"/>
    </source>
</evidence>
<sequence length="294" mass="30482">MSVKQYIEFLVFTLVAVGVLMLGFSVSPPEDAAASAGVGGEDLVTMEASSASVETMVEEWLKPPDVSEPADMPEITQEVPDMTPPTMTAPRDASKRPTAPAMSLPQAPSLPDAALAELPPPPPEPESSEPEIAPESSERPQLRPERPVQQQPEPAPRKEIAKTASKASADSAGQRAAGTGGGAQAGQARSGQSATSSAAEQNSLKASWGAAIRTRVERRKRYPSRAGRASGTVELWLKVTSSGALAGVGVSRSSGNSLLDQAAVSAVQNASMPAAPRGLTPGTHAFSLPIRFSR</sequence>
<dbReference type="InterPro" id="IPR051045">
    <property type="entry name" value="TonB-dependent_transducer"/>
</dbReference>
<dbReference type="InterPro" id="IPR006260">
    <property type="entry name" value="TonB/TolA_C"/>
</dbReference>
<dbReference type="GO" id="GO:0005886">
    <property type="term" value="C:plasma membrane"/>
    <property type="evidence" value="ECO:0007669"/>
    <property type="project" value="UniProtKB-SubCell"/>
</dbReference>
<comment type="caution">
    <text evidence="13">The sequence shown here is derived from an EMBL/GenBank/DDBJ whole genome shotgun (WGS) entry which is preliminary data.</text>
</comment>
<dbReference type="AlphaFoldDB" id="A0A2G8RJ03"/>
<feature type="compositionally biased region" description="Low complexity" evidence="10">
    <location>
        <begin position="162"/>
        <end position="177"/>
    </location>
</feature>
<feature type="compositionally biased region" description="Low complexity" evidence="10">
    <location>
        <begin position="185"/>
        <end position="199"/>
    </location>
</feature>
<evidence type="ECO:0000256" key="10">
    <source>
        <dbReference type="SAM" id="MobiDB-lite"/>
    </source>
</evidence>
<dbReference type="NCBIfam" id="TIGR01352">
    <property type="entry name" value="tonB_Cterm"/>
    <property type="match status" value="1"/>
</dbReference>
<dbReference type="InterPro" id="IPR037682">
    <property type="entry name" value="TonB_C"/>
</dbReference>
<dbReference type="PANTHER" id="PTHR33446">
    <property type="entry name" value="PROTEIN TONB-RELATED"/>
    <property type="match status" value="1"/>
</dbReference>
<keyword evidence="3" id="KW-0813">Transport</keyword>
<dbReference type="PROSITE" id="PS52015">
    <property type="entry name" value="TONB_CTD"/>
    <property type="match status" value="1"/>
</dbReference>
<feature type="domain" description="TonB C-terminal" evidence="12">
    <location>
        <begin position="207"/>
        <end position="294"/>
    </location>
</feature>
<reference evidence="13 14" key="1">
    <citation type="submission" date="2013-09" db="EMBL/GenBank/DDBJ databases">
        <title>Genome sequencing of Phaeobacter antarcticus sp. nov. SM1211.</title>
        <authorList>
            <person name="Zhang X.-Y."/>
            <person name="Liu C."/>
            <person name="Chen X.-L."/>
            <person name="Xie B.-B."/>
            <person name="Qin Q.-L."/>
            <person name="Rong J.-C."/>
            <person name="Zhang Y.-Z."/>
        </authorList>
    </citation>
    <scope>NUCLEOTIDE SEQUENCE [LARGE SCALE GENOMIC DNA]</scope>
    <source>
        <strain evidence="13 14">SM1211</strain>
    </source>
</reference>
<evidence type="ECO:0000256" key="3">
    <source>
        <dbReference type="ARBA" id="ARBA00022448"/>
    </source>
</evidence>
<keyword evidence="9 11" id="KW-0472">Membrane</keyword>
<evidence type="ECO:0000256" key="6">
    <source>
        <dbReference type="ARBA" id="ARBA00022692"/>
    </source>
</evidence>
<evidence type="ECO:0000256" key="2">
    <source>
        <dbReference type="ARBA" id="ARBA00006555"/>
    </source>
</evidence>
<keyword evidence="7" id="KW-0653">Protein transport</keyword>
<dbReference type="Gene3D" id="3.30.1150.10">
    <property type="match status" value="1"/>
</dbReference>
<dbReference type="Proteomes" id="UP000231259">
    <property type="component" value="Unassembled WGS sequence"/>
</dbReference>
<comment type="subcellular location">
    <subcellularLocation>
        <location evidence="1">Cell inner membrane</location>
        <topology evidence="1">Single-pass membrane protein</topology>
        <orientation evidence="1">Periplasmic side</orientation>
    </subcellularLocation>
</comment>
<dbReference type="OrthoDB" id="7722272at2"/>
<dbReference type="EMBL" id="AWWI01000042">
    <property type="protein sequence ID" value="PIL21381.1"/>
    <property type="molecule type" value="Genomic_DNA"/>
</dbReference>
<proteinExistence type="inferred from homology"/>
<keyword evidence="4" id="KW-1003">Cell membrane</keyword>
<keyword evidence="5" id="KW-0997">Cell inner membrane</keyword>
<evidence type="ECO:0000256" key="5">
    <source>
        <dbReference type="ARBA" id="ARBA00022519"/>
    </source>
</evidence>
<name>A0A2G8RJ03_9RHOB</name>
<feature type="compositionally biased region" description="Low complexity" evidence="10">
    <location>
        <begin position="107"/>
        <end position="117"/>
    </location>
</feature>
<organism evidence="13 14">
    <name type="scientific">Puniceibacterium antarcticum</name>
    <dbReference type="NCBI Taxonomy" id="1206336"/>
    <lineage>
        <taxon>Bacteria</taxon>
        <taxon>Pseudomonadati</taxon>
        <taxon>Pseudomonadota</taxon>
        <taxon>Alphaproteobacteria</taxon>
        <taxon>Rhodobacterales</taxon>
        <taxon>Paracoccaceae</taxon>
        <taxon>Puniceibacterium</taxon>
    </lineage>
</organism>
<gene>
    <name evidence="13" type="ORF">P775_05170</name>
</gene>